<evidence type="ECO:0000256" key="1">
    <source>
        <dbReference type="SAM" id="Phobius"/>
    </source>
</evidence>
<evidence type="ECO:0000313" key="2">
    <source>
        <dbReference type="EMBL" id="MCP1375821.1"/>
    </source>
</evidence>
<feature type="transmembrane region" description="Helical" evidence="1">
    <location>
        <begin position="34"/>
        <end position="58"/>
    </location>
</feature>
<comment type="caution">
    <text evidence="2">The sequence shown here is derived from an EMBL/GenBank/DDBJ whole genome shotgun (WGS) entry which is preliminary data.</text>
</comment>
<dbReference type="SUPFAM" id="SSF54523">
    <property type="entry name" value="Pili subunits"/>
    <property type="match status" value="1"/>
</dbReference>
<accession>A0ABT1FEN7</accession>
<name>A0ABT1FEN7_9GAMM</name>
<keyword evidence="1" id="KW-0812">Transmembrane</keyword>
<keyword evidence="1" id="KW-0472">Membrane</keyword>
<dbReference type="Proteomes" id="UP001204615">
    <property type="component" value="Unassembled WGS sequence"/>
</dbReference>
<protein>
    <recommendedName>
        <fullName evidence="4">Type II secretion system protein GspG C-terminal domain-containing protein</fullName>
    </recommendedName>
</protein>
<keyword evidence="3" id="KW-1185">Reference proteome</keyword>
<sequence length="172" mass="18649">MLAGASFIPLLGVPVGLAAILVGLASRRPGGRRVAWIGAAGIAFSVLLYGGLFYFGFVQRGGVYDHLRARLAQAELNDLVPRIEFYRLQHGRYPEDLDALRGEGGGLNPVMIMDPSTVSPRAFFYRRVGDRHYYLRGLGPDGEPFTADDLVPTLAPTSGSNIGLLLDPPRPR</sequence>
<evidence type="ECO:0000313" key="3">
    <source>
        <dbReference type="Proteomes" id="UP001204615"/>
    </source>
</evidence>
<dbReference type="RefSeq" id="WP_253568581.1">
    <property type="nucleotide sequence ID" value="NZ_JAMZEK010000004.1"/>
</dbReference>
<evidence type="ECO:0008006" key="4">
    <source>
        <dbReference type="Google" id="ProtNLM"/>
    </source>
</evidence>
<proteinExistence type="predicted"/>
<gene>
    <name evidence="2" type="ORF">NC595_17365</name>
</gene>
<reference evidence="2 3" key="1">
    <citation type="submission" date="2022-06" db="EMBL/GenBank/DDBJ databases">
        <title>Dyella sp. Sa strain:Sa Genome sequencing.</title>
        <authorList>
            <person name="Park S."/>
        </authorList>
    </citation>
    <scope>NUCLEOTIDE SEQUENCE [LARGE SCALE GENOMIC DNA]</scope>
    <source>
        <strain evidence="2 3">Sa</strain>
    </source>
</reference>
<organism evidence="2 3">
    <name type="scientific">Dyella lutea</name>
    <dbReference type="NCBI Taxonomy" id="2950441"/>
    <lineage>
        <taxon>Bacteria</taxon>
        <taxon>Pseudomonadati</taxon>
        <taxon>Pseudomonadota</taxon>
        <taxon>Gammaproteobacteria</taxon>
        <taxon>Lysobacterales</taxon>
        <taxon>Rhodanobacteraceae</taxon>
        <taxon>Dyella</taxon>
    </lineage>
</organism>
<dbReference type="EMBL" id="JAMZEK010000004">
    <property type="protein sequence ID" value="MCP1375821.1"/>
    <property type="molecule type" value="Genomic_DNA"/>
</dbReference>
<dbReference type="InterPro" id="IPR045584">
    <property type="entry name" value="Pilin-like"/>
</dbReference>
<keyword evidence="1" id="KW-1133">Transmembrane helix</keyword>